<dbReference type="Proteomes" id="UP000266906">
    <property type="component" value="Unassembled WGS sequence"/>
</dbReference>
<dbReference type="RefSeq" id="WP_123821605.1">
    <property type="nucleotide sequence ID" value="NZ_RKQG01000004.1"/>
</dbReference>
<organism evidence="1 2">
    <name type="scientific">Kitasatospora cineracea</name>
    <dbReference type="NCBI Taxonomy" id="88074"/>
    <lineage>
        <taxon>Bacteria</taxon>
        <taxon>Bacillati</taxon>
        <taxon>Actinomycetota</taxon>
        <taxon>Actinomycetes</taxon>
        <taxon>Kitasatosporales</taxon>
        <taxon>Streptomycetaceae</taxon>
        <taxon>Kitasatospora</taxon>
    </lineage>
</organism>
<sequence>MTSTPEPAGPPQAFDVEALFDAAVEDIVRTADPQACAALVDTLVERGALWEGMLLMLGPTASRRVFGLGEEQAVKKLAALADTPDKVTALTYRLWEQFRSRGSAAARDVWDAAPAELHRGTALQLLVVYAAAIGADAGRLGPREVVRLTRALVPVTW</sequence>
<dbReference type="AlphaFoldDB" id="A0A3N4R1P0"/>
<gene>
    <name evidence="1" type="ORF">EDD38_7393</name>
</gene>
<name>A0A3N4R1P0_9ACTN</name>
<protein>
    <submittedName>
        <fullName evidence="1">Uncharacterized protein</fullName>
    </submittedName>
</protein>
<keyword evidence="2" id="KW-1185">Reference proteome</keyword>
<accession>A0A3N4R1P0</accession>
<evidence type="ECO:0000313" key="1">
    <source>
        <dbReference type="EMBL" id="RPE27248.1"/>
    </source>
</evidence>
<reference evidence="1 2" key="1">
    <citation type="submission" date="2018-11" db="EMBL/GenBank/DDBJ databases">
        <title>Sequencing the genomes of 1000 actinobacteria strains.</title>
        <authorList>
            <person name="Klenk H.-P."/>
        </authorList>
    </citation>
    <scope>NUCLEOTIDE SEQUENCE [LARGE SCALE GENOMIC DNA]</scope>
    <source>
        <strain evidence="1 2">DSM 44781</strain>
    </source>
</reference>
<evidence type="ECO:0000313" key="2">
    <source>
        <dbReference type="Proteomes" id="UP000266906"/>
    </source>
</evidence>
<comment type="caution">
    <text evidence="1">The sequence shown here is derived from an EMBL/GenBank/DDBJ whole genome shotgun (WGS) entry which is preliminary data.</text>
</comment>
<dbReference type="EMBL" id="RKQG01000004">
    <property type="protein sequence ID" value="RPE27248.1"/>
    <property type="molecule type" value="Genomic_DNA"/>
</dbReference>
<proteinExistence type="predicted"/>